<dbReference type="InterPro" id="IPR001356">
    <property type="entry name" value="HD"/>
</dbReference>
<dbReference type="PANTHER" id="PTHR46777:SF5">
    <property type="entry name" value="WUSCHEL-RELATED HOMEOBOX 13"/>
    <property type="match status" value="1"/>
</dbReference>
<reference evidence="5" key="1">
    <citation type="submission" date="2023-05" db="EMBL/GenBank/DDBJ databases">
        <authorList>
            <person name="Huff M."/>
        </authorList>
    </citation>
    <scope>NUCLEOTIDE SEQUENCE</scope>
</reference>
<protein>
    <recommendedName>
        <fullName evidence="4">Homeobox domain-containing protein</fullName>
    </recommendedName>
</protein>
<dbReference type="AlphaFoldDB" id="A0AAD2A9U6"/>
<dbReference type="GO" id="GO:0005634">
    <property type="term" value="C:nucleus"/>
    <property type="evidence" value="ECO:0007669"/>
    <property type="project" value="UniProtKB-SubCell"/>
</dbReference>
<dbReference type="PROSITE" id="PS50071">
    <property type="entry name" value="HOMEOBOX_2"/>
    <property type="match status" value="1"/>
</dbReference>
<evidence type="ECO:0000259" key="4">
    <source>
        <dbReference type="PROSITE" id="PS50071"/>
    </source>
</evidence>
<dbReference type="Proteomes" id="UP000834106">
    <property type="component" value="Chromosome 20"/>
</dbReference>
<dbReference type="SUPFAM" id="SSF46689">
    <property type="entry name" value="Homeodomain-like"/>
    <property type="match status" value="1"/>
</dbReference>
<evidence type="ECO:0000256" key="1">
    <source>
        <dbReference type="ARBA" id="ARBA00004123"/>
    </source>
</evidence>
<name>A0AAD2A9U6_9LAMI</name>
<feature type="domain" description="Homeobox" evidence="4">
    <location>
        <begin position="86"/>
        <end position="151"/>
    </location>
</feature>
<proteinExistence type="predicted"/>
<gene>
    <name evidence="5" type="ORF">FPE_LOCUS31677</name>
</gene>
<evidence type="ECO:0000313" key="6">
    <source>
        <dbReference type="Proteomes" id="UP000834106"/>
    </source>
</evidence>
<dbReference type="PANTHER" id="PTHR46777">
    <property type="entry name" value="WUSCHEL-RELATED HOMEOBOX 13"/>
    <property type="match status" value="1"/>
</dbReference>
<dbReference type="InterPro" id="IPR044559">
    <property type="entry name" value="WOX13-like"/>
</dbReference>
<evidence type="ECO:0000256" key="2">
    <source>
        <dbReference type="PROSITE-ProRule" id="PRU00108"/>
    </source>
</evidence>
<keyword evidence="2 3" id="KW-0371">Homeobox</keyword>
<dbReference type="CDD" id="cd00086">
    <property type="entry name" value="homeodomain"/>
    <property type="match status" value="1"/>
</dbReference>
<dbReference type="EMBL" id="OU503055">
    <property type="protein sequence ID" value="CAI9784247.1"/>
    <property type="molecule type" value="Genomic_DNA"/>
</dbReference>
<keyword evidence="2 3" id="KW-0539">Nucleus</keyword>
<evidence type="ECO:0000256" key="3">
    <source>
        <dbReference type="RuleBase" id="RU000682"/>
    </source>
</evidence>
<dbReference type="GO" id="GO:0003677">
    <property type="term" value="F:DNA binding"/>
    <property type="evidence" value="ECO:0007669"/>
    <property type="project" value="UniProtKB-UniRule"/>
</dbReference>
<keyword evidence="2 3" id="KW-0238">DNA-binding</keyword>
<keyword evidence="6" id="KW-1185">Reference proteome</keyword>
<dbReference type="InterPro" id="IPR009057">
    <property type="entry name" value="Homeodomain-like_sf"/>
</dbReference>
<sequence length="253" mass="28709">MLCKKRPHDHILPVQDCNWWKPFPAQDRVMAWSISSYTDSIPETQSLSNSVALPSTFGHPSFTIISSSVHPSPRLSSVSQKFLFCKTMGKQRWTPTSAQLQVLEFIYDQGDTTPIKSRIMEIVSELSLYGSASEVQIYNWFKSRRARFKRFTKLQASKEKNKVIVSTASTRLRRSRRYFESTGSIDECMSELSHTFVGESSDVNMEPENESEDGVHSVSETIDIRTFDKSVLLHTGGTGPDVRCSHWLGCVED</sequence>
<dbReference type="Pfam" id="PF00046">
    <property type="entry name" value="Homeodomain"/>
    <property type="match status" value="1"/>
</dbReference>
<accession>A0AAD2A9U6</accession>
<dbReference type="GO" id="GO:0003700">
    <property type="term" value="F:DNA-binding transcription factor activity"/>
    <property type="evidence" value="ECO:0007669"/>
    <property type="project" value="InterPro"/>
</dbReference>
<organism evidence="5 6">
    <name type="scientific">Fraxinus pennsylvanica</name>
    <dbReference type="NCBI Taxonomy" id="56036"/>
    <lineage>
        <taxon>Eukaryota</taxon>
        <taxon>Viridiplantae</taxon>
        <taxon>Streptophyta</taxon>
        <taxon>Embryophyta</taxon>
        <taxon>Tracheophyta</taxon>
        <taxon>Spermatophyta</taxon>
        <taxon>Magnoliopsida</taxon>
        <taxon>eudicotyledons</taxon>
        <taxon>Gunneridae</taxon>
        <taxon>Pentapetalae</taxon>
        <taxon>asterids</taxon>
        <taxon>lamiids</taxon>
        <taxon>Lamiales</taxon>
        <taxon>Oleaceae</taxon>
        <taxon>Oleeae</taxon>
        <taxon>Fraxinus</taxon>
    </lineage>
</organism>
<dbReference type="Gene3D" id="1.10.10.60">
    <property type="entry name" value="Homeodomain-like"/>
    <property type="match status" value="1"/>
</dbReference>
<evidence type="ECO:0000313" key="5">
    <source>
        <dbReference type="EMBL" id="CAI9784247.1"/>
    </source>
</evidence>
<dbReference type="SMART" id="SM00389">
    <property type="entry name" value="HOX"/>
    <property type="match status" value="1"/>
</dbReference>
<feature type="DNA-binding region" description="Homeobox" evidence="2">
    <location>
        <begin position="88"/>
        <end position="152"/>
    </location>
</feature>
<comment type="subcellular location">
    <subcellularLocation>
        <location evidence="1 2 3">Nucleus</location>
    </subcellularLocation>
</comment>